<comment type="caution">
    <text evidence="1">The sequence shown here is derived from an EMBL/GenBank/DDBJ whole genome shotgun (WGS) entry which is preliminary data.</text>
</comment>
<reference evidence="1" key="1">
    <citation type="journal article" date="2014" name="Front. Microbiol.">
        <title>High frequency of phylogenetically diverse reductive dehalogenase-homologous genes in deep subseafloor sedimentary metagenomes.</title>
        <authorList>
            <person name="Kawai M."/>
            <person name="Futagami T."/>
            <person name="Toyoda A."/>
            <person name="Takaki Y."/>
            <person name="Nishi S."/>
            <person name="Hori S."/>
            <person name="Arai W."/>
            <person name="Tsubouchi T."/>
            <person name="Morono Y."/>
            <person name="Uchiyama I."/>
            <person name="Ito T."/>
            <person name="Fujiyama A."/>
            <person name="Inagaki F."/>
            <person name="Takami H."/>
        </authorList>
    </citation>
    <scope>NUCLEOTIDE SEQUENCE</scope>
    <source>
        <strain evidence="1">Expedition CK06-06</strain>
    </source>
</reference>
<organism evidence="1">
    <name type="scientific">marine sediment metagenome</name>
    <dbReference type="NCBI Taxonomy" id="412755"/>
    <lineage>
        <taxon>unclassified sequences</taxon>
        <taxon>metagenomes</taxon>
        <taxon>ecological metagenomes</taxon>
    </lineage>
</organism>
<name>X0WJF3_9ZZZZ</name>
<proteinExistence type="predicted"/>
<accession>X0WJF3</accession>
<evidence type="ECO:0000313" key="1">
    <source>
        <dbReference type="EMBL" id="GAG24628.1"/>
    </source>
</evidence>
<evidence type="ECO:0008006" key="2">
    <source>
        <dbReference type="Google" id="ProtNLM"/>
    </source>
</evidence>
<protein>
    <recommendedName>
        <fullName evidence="2">AP2/ERF domain-containing protein</fullName>
    </recommendedName>
</protein>
<dbReference type="AlphaFoldDB" id="X0WJF3"/>
<gene>
    <name evidence="1" type="ORF">S01H1_59068</name>
</gene>
<dbReference type="EMBL" id="BARS01038614">
    <property type="protein sequence ID" value="GAG24628.1"/>
    <property type="molecule type" value="Genomic_DNA"/>
</dbReference>
<sequence>MGTSFQLDLHPYNYDTMNVMKKVWIYKRTSIKGWWVGWYESGKRKAKALPSKELAEHFKHIKYTQLNSDVFTGQV</sequence>
<feature type="non-terminal residue" evidence="1">
    <location>
        <position position="75"/>
    </location>
</feature>